<dbReference type="EMBL" id="MSCT01000018">
    <property type="protein sequence ID" value="OLF52891.1"/>
    <property type="molecule type" value="Genomic_DNA"/>
</dbReference>
<comment type="similarity">
    <text evidence="2 14 16">Belongs to the TonB-dependent receptor family.</text>
</comment>
<keyword evidence="4 14" id="KW-1134">Transmembrane beta strand</keyword>
<keyword evidence="6 14" id="KW-0812">Transmembrane</keyword>
<dbReference type="Pfam" id="PF07660">
    <property type="entry name" value="STN"/>
    <property type="match status" value="1"/>
</dbReference>
<keyword evidence="8" id="KW-0408">Iron</keyword>
<keyword evidence="13 14" id="KW-0998">Cell outer membrane</keyword>
<evidence type="ECO:0000256" key="8">
    <source>
        <dbReference type="ARBA" id="ARBA00023004"/>
    </source>
</evidence>
<keyword evidence="10 16" id="KW-0798">TonB box</keyword>
<evidence type="ECO:0000256" key="2">
    <source>
        <dbReference type="ARBA" id="ARBA00009810"/>
    </source>
</evidence>
<keyword evidence="11 14" id="KW-0472">Membrane</keyword>
<dbReference type="Gene3D" id="2.40.170.20">
    <property type="entry name" value="TonB-dependent receptor, beta-barrel domain"/>
    <property type="match status" value="1"/>
</dbReference>
<dbReference type="PANTHER" id="PTHR30442:SF0">
    <property type="entry name" value="FE(3+) DICITRATE TRANSPORT PROTEIN FECA"/>
    <property type="match status" value="1"/>
</dbReference>
<evidence type="ECO:0000313" key="19">
    <source>
        <dbReference type="EMBL" id="OLF52891.1"/>
    </source>
</evidence>
<gene>
    <name evidence="19" type="ORF">BTN82_19125</name>
</gene>
<dbReference type="SUPFAM" id="SSF56935">
    <property type="entry name" value="Porins"/>
    <property type="match status" value="1"/>
</dbReference>
<comment type="subcellular location">
    <subcellularLocation>
        <location evidence="1 14">Cell outer membrane</location>
        <topology evidence="1 14">Multi-pass membrane protein</topology>
    </subcellularLocation>
</comment>
<feature type="chain" id="PRO_5012412388" evidence="17">
    <location>
        <begin position="37"/>
        <end position="814"/>
    </location>
</feature>
<dbReference type="SMART" id="SM00965">
    <property type="entry name" value="STN"/>
    <property type="match status" value="1"/>
</dbReference>
<dbReference type="InterPro" id="IPR039426">
    <property type="entry name" value="TonB-dep_rcpt-like"/>
</dbReference>
<dbReference type="RefSeq" id="WP_075120673.1">
    <property type="nucleotide sequence ID" value="NZ_MSCT01000018.1"/>
</dbReference>
<evidence type="ECO:0000256" key="7">
    <source>
        <dbReference type="ARBA" id="ARBA00022729"/>
    </source>
</evidence>
<evidence type="ECO:0000256" key="1">
    <source>
        <dbReference type="ARBA" id="ARBA00004571"/>
    </source>
</evidence>
<keyword evidence="9" id="KW-0406">Ion transport</keyword>
<dbReference type="Proteomes" id="UP000185578">
    <property type="component" value="Unassembled WGS sequence"/>
</dbReference>
<comment type="caution">
    <text evidence="19">The sequence shown here is derived from an EMBL/GenBank/DDBJ whole genome shotgun (WGS) entry which is preliminary data.</text>
</comment>
<evidence type="ECO:0000256" key="15">
    <source>
        <dbReference type="PROSITE-ProRule" id="PRU10144"/>
    </source>
</evidence>
<keyword evidence="12" id="KW-0675">Receptor</keyword>
<dbReference type="InterPro" id="IPR036942">
    <property type="entry name" value="Beta-barrel_TonB_sf"/>
</dbReference>
<accession>A0A1Q8EM56</accession>
<dbReference type="NCBIfam" id="TIGR01783">
    <property type="entry name" value="TonB-siderophor"/>
    <property type="match status" value="1"/>
</dbReference>
<dbReference type="InterPro" id="IPR012910">
    <property type="entry name" value="Plug_dom"/>
</dbReference>
<evidence type="ECO:0000256" key="5">
    <source>
        <dbReference type="ARBA" id="ARBA00022496"/>
    </source>
</evidence>
<dbReference type="Pfam" id="PF00593">
    <property type="entry name" value="TonB_dep_Rec_b-barrel"/>
    <property type="match status" value="1"/>
</dbReference>
<protein>
    <submittedName>
        <fullName evidence="19">Amino acid ABC transporter substrate-binding protein</fullName>
    </submittedName>
</protein>
<feature type="short sequence motif" description="TonB C-terminal box" evidence="15">
    <location>
        <begin position="797"/>
        <end position="814"/>
    </location>
</feature>
<dbReference type="InterPro" id="IPR011662">
    <property type="entry name" value="Secretin/TonB_short_N"/>
</dbReference>
<evidence type="ECO:0000256" key="6">
    <source>
        <dbReference type="ARBA" id="ARBA00022692"/>
    </source>
</evidence>
<evidence type="ECO:0000256" key="4">
    <source>
        <dbReference type="ARBA" id="ARBA00022452"/>
    </source>
</evidence>
<name>A0A1Q8EM56_9PSED</name>
<dbReference type="PROSITE" id="PS52016">
    <property type="entry name" value="TONB_DEPENDENT_REC_3"/>
    <property type="match status" value="1"/>
</dbReference>
<keyword evidence="7 17" id="KW-0732">Signal</keyword>
<reference evidence="19 20" key="1">
    <citation type="submission" date="2016-12" db="EMBL/GenBank/DDBJ databases">
        <authorList>
            <person name="Song W.-J."/>
            <person name="Kurnit D.M."/>
        </authorList>
    </citation>
    <scope>NUCLEOTIDE SEQUENCE [LARGE SCALE GENOMIC DNA]</scope>
    <source>
        <strain evidence="19 20">PCL1601</strain>
    </source>
</reference>
<keyword evidence="5" id="KW-0410">Iron transport</keyword>
<feature type="domain" description="Secretin/TonB short N-terminal" evidence="18">
    <location>
        <begin position="63"/>
        <end position="113"/>
    </location>
</feature>
<sequence length="814" mass="88419">MKRLDLNNNNPSLSSTRWLPLALALAVSAALPQAYAEQAPSAIHIQAQPLGEALSQLGLQTSLQVFFSPELVAGKQAPAVDGNLSPEQALRQLLQGSGLQYQIDAGSVTLSPAPSAAAGALELGATSISVVGDWLGDANEAVVQNHPGARTVIRREAMVEQGAMNVGDVLRRVPGVQVQEANGTGGSDISLNVGVRGLTSRLSPRSTVLIDGVPAAFAPYGQPQLSMAPISSGNLDSIDVVRGAGSVRYGPQNVGGVINFVTRAIPEKATGEIGTTLETSQRGGWKHIDTAFLGGTADNGIGAALLYSGVNGNGYRGSNNGNDIDDVILKTHWAPTDQDDFSLNFHYYDAKADMPGGLTQKQYDADPYQSDRDWDNFSGRRKDVSFKYLRQIDDRTQFEVLTYYSDSFRGSNIAARDQKTLGSFPRTYYTFGIEPRVSHVFDLGPTTQEASVGMRYLKEGMHEQASRLALVNNQPVVRPGSDGHVYQDRTGGTEATAFYIDDKIDVGNWTVTPGIRFENIRTEWHDRPVLGTNGVPVEEKRREINSNEPLPALSVMYHLSDAWKLFANYETSFGSLQYFQLGQGGVGDQTANGLNPEKAKTYEIGTRYNDEVWGGELTAFYIDFTDELQYISNDVGWTNLGATKHQGIEASVHYDLAALDPRLDGLTANAGFTYTRATYEGGSSAFKDRDLPFYSRQVATLGLRYDINRWTYNVDAFAQSKQRSPGSMVNADGSFNNNYITEGTADGQYGDIPGYVTWNLRGGYDFGSQLSNLKLGAGVKNVFDKQYFTRSSDNNAGMYVGAPRTFFVQASVGF</sequence>
<dbReference type="AlphaFoldDB" id="A0A1Q8EM56"/>
<dbReference type="CDD" id="cd01347">
    <property type="entry name" value="ligand_gated_channel"/>
    <property type="match status" value="1"/>
</dbReference>
<dbReference type="GO" id="GO:0015891">
    <property type="term" value="P:siderophore transport"/>
    <property type="evidence" value="ECO:0007669"/>
    <property type="project" value="InterPro"/>
</dbReference>
<dbReference type="InterPro" id="IPR000531">
    <property type="entry name" value="Beta-barrel_TonB"/>
</dbReference>
<keyword evidence="3 14" id="KW-0813">Transport</keyword>
<dbReference type="InterPro" id="IPR010105">
    <property type="entry name" value="TonB_sidphr_rcpt"/>
</dbReference>
<evidence type="ECO:0000256" key="10">
    <source>
        <dbReference type="ARBA" id="ARBA00023077"/>
    </source>
</evidence>
<dbReference type="Gene3D" id="2.170.130.10">
    <property type="entry name" value="TonB-dependent receptor, plug domain"/>
    <property type="match status" value="1"/>
</dbReference>
<feature type="signal peptide" evidence="17">
    <location>
        <begin position="1"/>
        <end position="36"/>
    </location>
</feature>
<dbReference type="GO" id="GO:0015343">
    <property type="term" value="F:siderophore-iron transmembrane transporter activity"/>
    <property type="evidence" value="ECO:0007669"/>
    <property type="project" value="InterPro"/>
</dbReference>
<dbReference type="Pfam" id="PF07715">
    <property type="entry name" value="Plug"/>
    <property type="match status" value="1"/>
</dbReference>
<dbReference type="Gene3D" id="3.55.50.30">
    <property type="match status" value="1"/>
</dbReference>
<evidence type="ECO:0000313" key="20">
    <source>
        <dbReference type="Proteomes" id="UP000185578"/>
    </source>
</evidence>
<evidence type="ECO:0000256" key="16">
    <source>
        <dbReference type="RuleBase" id="RU003357"/>
    </source>
</evidence>
<evidence type="ECO:0000259" key="18">
    <source>
        <dbReference type="SMART" id="SM00965"/>
    </source>
</evidence>
<dbReference type="PANTHER" id="PTHR30442">
    <property type="entry name" value="IRON III DICITRATE TRANSPORT PROTEIN FECA"/>
    <property type="match status" value="1"/>
</dbReference>
<evidence type="ECO:0000256" key="13">
    <source>
        <dbReference type="ARBA" id="ARBA00023237"/>
    </source>
</evidence>
<dbReference type="InterPro" id="IPR037066">
    <property type="entry name" value="Plug_dom_sf"/>
</dbReference>
<dbReference type="PROSITE" id="PS01156">
    <property type="entry name" value="TONB_DEPENDENT_REC_2"/>
    <property type="match status" value="1"/>
</dbReference>
<evidence type="ECO:0000256" key="11">
    <source>
        <dbReference type="ARBA" id="ARBA00023136"/>
    </source>
</evidence>
<evidence type="ECO:0000256" key="14">
    <source>
        <dbReference type="PROSITE-ProRule" id="PRU01360"/>
    </source>
</evidence>
<proteinExistence type="inferred from homology"/>
<dbReference type="InterPro" id="IPR010917">
    <property type="entry name" value="TonB_rcpt_CS"/>
</dbReference>
<organism evidence="19 20">
    <name type="scientific">Pseudomonas chlororaphis</name>
    <dbReference type="NCBI Taxonomy" id="587753"/>
    <lineage>
        <taxon>Bacteria</taxon>
        <taxon>Pseudomonadati</taxon>
        <taxon>Pseudomonadota</taxon>
        <taxon>Gammaproteobacteria</taxon>
        <taxon>Pseudomonadales</taxon>
        <taxon>Pseudomonadaceae</taxon>
        <taxon>Pseudomonas</taxon>
    </lineage>
</organism>
<evidence type="ECO:0000256" key="12">
    <source>
        <dbReference type="ARBA" id="ARBA00023170"/>
    </source>
</evidence>
<dbReference type="GO" id="GO:0009279">
    <property type="term" value="C:cell outer membrane"/>
    <property type="evidence" value="ECO:0007669"/>
    <property type="project" value="UniProtKB-SubCell"/>
</dbReference>
<evidence type="ECO:0000256" key="17">
    <source>
        <dbReference type="SAM" id="SignalP"/>
    </source>
</evidence>
<evidence type="ECO:0000256" key="3">
    <source>
        <dbReference type="ARBA" id="ARBA00022448"/>
    </source>
</evidence>
<evidence type="ECO:0000256" key="9">
    <source>
        <dbReference type="ARBA" id="ARBA00023065"/>
    </source>
</evidence>
<dbReference type="GO" id="GO:0038023">
    <property type="term" value="F:signaling receptor activity"/>
    <property type="evidence" value="ECO:0007669"/>
    <property type="project" value="InterPro"/>
</dbReference>